<protein>
    <submittedName>
        <fullName evidence="1">Uncharacterized protein</fullName>
    </submittedName>
</protein>
<dbReference type="KEGG" id="scoe:CP976_06805"/>
<dbReference type="Proteomes" id="UP000326598">
    <property type="component" value="Chromosome"/>
</dbReference>
<dbReference type="GeneID" id="91415796"/>
<sequence>MSAIDYAARFEGLDSDTLFELEYGPDGPSNPDNSDPDIPQEYVEQLLVVLATWRQEILAGSRDDEGDYRRCLDAVREAWLQYSFRWKGGPSLPYPFDLPRTEAAR</sequence>
<name>A0A5J6HZK7_STRC4</name>
<dbReference type="RefSeq" id="WP_150479505.1">
    <property type="nucleotide sequence ID" value="NZ_BMTB01000010.1"/>
</dbReference>
<evidence type="ECO:0000313" key="2">
    <source>
        <dbReference type="Proteomes" id="UP000326598"/>
    </source>
</evidence>
<gene>
    <name evidence="1" type="ORF">CP976_06805</name>
</gene>
<accession>A0A5J6HZK7</accession>
<dbReference type="EMBL" id="CP023694">
    <property type="protein sequence ID" value="QEV23881.1"/>
    <property type="molecule type" value="Genomic_DNA"/>
</dbReference>
<dbReference type="AlphaFoldDB" id="A0A5J6HZK7"/>
<proteinExistence type="predicted"/>
<evidence type="ECO:0000313" key="1">
    <source>
        <dbReference type="EMBL" id="QEV23881.1"/>
    </source>
</evidence>
<reference evidence="1 2" key="1">
    <citation type="submission" date="2017-09" db="EMBL/GenBank/DDBJ databases">
        <authorList>
            <person name="Lee N."/>
            <person name="Cho B.-K."/>
        </authorList>
    </citation>
    <scope>NUCLEOTIDE SEQUENCE [LARGE SCALE GENOMIC DNA]</scope>
    <source>
        <strain evidence="1 2">ATCC 13740</strain>
    </source>
</reference>
<organism evidence="1 2">
    <name type="scientific">Streptomyces coeruleorubidus</name>
    <dbReference type="NCBI Taxonomy" id="116188"/>
    <lineage>
        <taxon>Bacteria</taxon>
        <taxon>Bacillati</taxon>
        <taxon>Actinomycetota</taxon>
        <taxon>Actinomycetes</taxon>
        <taxon>Kitasatosporales</taxon>
        <taxon>Streptomycetaceae</taxon>
        <taxon>Streptomyces</taxon>
    </lineage>
</organism>